<dbReference type="Proteomes" id="UP000680206">
    <property type="component" value="Unassembled WGS sequence"/>
</dbReference>
<gene>
    <name evidence="1" type="ORF">J4709_43735</name>
</gene>
<dbReference type="EMBL" id="JAGEPF010000035">
    <property type="protein sequence ID" value="MBO2464505.1"/>
    <property type="molecule type" value="Genomic_DNA"/>
</dbReference>
<proteinExistence type="predicted"/>
<evidence type="ECO:0000313" key="2">
    <source>
        <dbReference type="Proteomes" id="UP000680206"/>
    </source>
</evidence>
<evidence type="ECO:0000313" key="1">
    <source>
        <dbReference type="EMBL" id="MBO2464505.1"/>
    </source>
</evidence>
<name>A0ABS3S666_9ACTN</name>
<dbReference type="RefSeq" id="WP_208251038.1">
    <property type="nucleotide sequence ID" value="NZ_JAGEPF010000035.1"/>
</dbReference>
<keyword evidence="2" id="KW-1185">Reference proteome</keyword>
<protein>
    <submittedName>
        <fullName evidence="1">Uncharacterized protein</fullName>
    </submittedName>
</protein>
<accession>A0ABS3S666</accession>
<reference evidence="1 2" key="1">
    <citation type="submission" date="2021-03" db="EMBL/GenBank/DDBJ databases">
        <title>Actinomadura violae sp. nov., isolated from lichen in Thailand.</title>
        <authorList>
            <person name="Kanchanasin P."/>
            <person name="Saeng-In P."/>
            <person name="Phongsopitanun W."/>
            <person name="Yuki M."/>
            <person name="Kudo T."/>
            <person name="Ohkuma M."/>
            <person name="Tanasupawat S."/>
        </authorList>
    </citation>
    <scope>NUCLEOTIDE SEQUENCE [LARGE SCALE GENOMIC DNA]</scope>
    <source>
        <strain evidence="1 2">LCR2-06</strain>
    </source>
</reference>
<organism evidence="1 2">
    <name type="scientific">Actinomadura violacea</name>
    <dbReference type="NCBI Taxonomy" id="2819934"/>
    <lineage>
        <taxon>Bacteria</taxon>
        <taxon>Bacillati</taxon>
        <taxon>Actinomycetota</taxon>
        <taxon>Actinomycetes</taxon>
        <taxon>Streptosporangiales</taxon>
        <taxon>Thermomonosporaceae</taxon>
        <taxon>Actinomadura</taxon>
    </lineage>
</organism>
<comment type="caution">
    <text evidence="1">The sequence shown here is derived from an EMBL/GenBank/DDBJ whole genome shotgun (WGS) entry which is preliminary data.</text>
</comment>
<sequence length="191" mass="20839">MPVGKSPLALYDQTVIRRPAATVDPAWIARTAPGGHISVPIRTGYHPAVPLTLTVQHNGVASGRFSPLPISALPWEPGCPCGLGPADDAAFFVGLTLPDIRRFLLHDGASGTHALWLTSPDGSWAEVTRPHGVAPRILQGGDRRLWDEVMQAWRRWERLGRPRSEQLGVTVTPSARWSWAHESTMPIASLR</sequence>